<gene>
    <name evidence="2" type="ORF">NG653_14400</name>
</gene>
<name>A0ABT1B1C7_9FLAO</name>
<evidence type="ECO:0000313" key="3">
    <source>
        <dbReference type="Proteomes" id="UP001206312"/>
    </source>
</evidence>
<accession>A0ABT1B1C7</accession>
<proteinExistence type="predicted"/>
<sequence>MNRTLALTFLLLPLLAFARNDTLWLDNGNVLYGEIKGLSSGILTMETPYSDKDFAIEYHKVERMFVEATCLIILTGGRRMNGFLRSEASGQVTISSTEGAPEVFPLKEITSFQTIEKRVWDRFYGNLDIGFNLAKANNNRQLNVNGGVHYRGFRWFSDFDVSSLTANRDDVEQTERTNMNLGITRMLTEKWYIMGTGSFLSNTEQNLQGRWGGRIGGGRYLANTSKLMFGITAGFNYNIESYQDENLNKESMELYLSTNLNMFDFKDFSLNTRLDLYPSLSERGRVRSDFQLDVKYDLPYDFYVSTGFQYNYDNQVVEGGSPFDYVFTTGFGWKFD</sequence>
<keyword evidence="3" id="KW-1185">Reference proteome</keyword>
<dbReference type="Proteomes" id="UP001206312">
    <property type="component" value="Unassembled WGS sequence"/>
</dbReference>
<keyword evidence="1" id="KW-0732">Signal</keyword>
<feature type="chain" id="PRO_5046821621" evidence="1">
    <location>
        <begin position="19"/>
        <end position="336"/>
    </location>
</feature>
<evidence type="ECO:0000313" key="2">
    <source>
        <dbReference type="EMBL" id="MCO5726051.1"/>
    </source>
</evidence>
<reference evidence="2 3" key="1">
    <citation type="submission" date="2022-06" db="EMBL/GenBank/DDBJ databases">
        <authorList>
            <person name="Xuan X."/>
        </authorList>
    </citation>
    <scope>NUCLEOTIDE SEQUENCE [LARGE SCALE GENOMIC DNA]</scope>
    <source>
        <strain evidence="2 3">2V75</strain>
    </source>
</reference>
<protein>
    <submittedName>
        <fullName evidence="2">DUF481 domain-containing protein</fullName>
    </submittedName>
</protein>
<dbReference type="Pfam" id="PF04338">
    <property type="entry name" value="DUF481"/>
    <property type="match status" value="1"/>
</dbReference>
<feature type="signal peptide" evidence="1">
    <location>
        <begin position="1"/>
        <end position="18"/>
    </location>
</feature>
<organism evidence="2 3">
    <name type="scientific">Robiginitalea marina</name>
    <dbReference type="NCBI Taxonomy" id="2954105"/>
    <lineage>
        <taxon>Bacteria</taxon>
        <taxon>Pseudomonadati</taxon>
        <taxon>Bacteroidota</taxon>
        <taxon>Flavobacteriia</taxon>
        <taxon>Flavobacteriales</taxon>
        <taxon>Flavobacteriaceae</taxon>
        <taxon>Robiginitalea</taxon>
    </lineage>
</organism>
<dbReference type="InterPro" id="IPR007433">
    <property type="entry name" value="DUF481"/>
</dbReference>
<evidence type="ECO:0000256" key="1">
    <source>
        <dbReference type="SAM" id="SignalP"/>
    </source>
</evidence>
<dbReference type="EMBL" id="JAMXIB010000020">
    <property type="protein sequence ID" value="MCO5726051.1"/>
    <property type="molecule type" value="Genomic_DNA"/>
</dbReference>
<comment type="caution">
    <text evidence="2">The sequence shown here is derived from an EMBL/GenBank/DDBJ whole genome shotgun (WGS) entry which is preliminary data.</text>
</comment>
<dbReference type="RefSeq" id="WP_252742423.1">
    <property type="nucleotide sequence ID" value="NZ_JAMXIB010000020.1"/>
</dbReference>